<name>A0A422PJK2_9TRYP</name>
<dbReference type="AlphaFoldDB" id="A0A422PJK2"/>
<evidence type="ECO:0000256" key="5">
    <source>
        <dbReference type="ARBA" id="ARBA00022824"/>
    </source>
</evidence>
<evidence type="ECO:0000313" key="11">
    <source>
        <dbReference type="Proteomes" id="UP000284403"/>
    </source>
</evidence>
<dbReference type="EMBL" id="MKKU01000248">
    <property type="protein sequence ID" value="RNF17908.1"/>
    <property type="molecule type" value="Genomic_DNA"/>
</dbReference>
<accession>A0A422PJK2</accession>
<proteinExistence type="inferred from homology"/>
<keyword evidence="2 8" id="KW-0328">Glycosyltransferase</keyword>
<keyword evidence="3 10" id="KW-0808">Transferase</keyword>
<dbReference type="Pfam" id="PF03901">
    <property type="entry name" value="Glyco_transf_22"/>
    <property type="match status" value="1"/>
</dbReference>
<dbReference type="OrthoDB" id="416834at2759"/>
<organism evidence="10 11">
    <name type="scientific">Trypanosoma conorhini</name>
    <dbReference type="NCBI Taxonomy" id="83891"/>
    <lineage>
        <taxon>Eukaryota</taxon>
        <taxon>Discoba</taxon>
        <taxon>Euglenozoa</taxon>
        <taxon>Kinetoplastea</taxon>
        <taxon>Metakinetoplastina</taxon>
        <taxon>Trypanosomatida</taxon>
        <taxon>Trypanosomatidae</taxon>
        <taxon>Trypanosoma</taxon>
    </lineage>
</organism>
<keyword evidence="5 8" id="KW-0256">Endoplasmic reticulum</keyword>
<protein>
    <recommendedName>
        <fullName evidence="8">Mannosyltransferase</fullName>
        <ecNumber evidence="8">2.4.1.-</ecNumber>
    </recommendedName>
</protein>
<keyword evidence="6 8" id="KW-1133">Transmembrane helix</keyword>
<keyword evidence="4 8" id="KW-0812">Transmembrane</keyword>
<reference evidence="10 11" key="1">
    <citation type="journal article" date="2018" name="BMC Genomics">
        <title>Genomic comparison of Trypanosoma conorhini and Trypanosoma rangeli to Trypanosoma cruzi strains of high and low virulence.</title>
        <authorList>
            <person name="Bradwell K.R."/>
            <person name="Koparde V.N."/>
            <person name="Matveyev A.V."/>
            <person name="Serrano M.G."/>
            <person name="Alves J.M."/>
            <person name="Parikh H."/>
            <person name="Huang B."/>
            <person name="Lee V."/>
            <person name="Espinosa-Alvarez O."/>
            <person name="Ortiz P.A."/>
            <person name="Costa-Martins A.G."/>
            <person name="Teixeira M.M."/>
            <person name="Buck G.A."/>
        </authorList>
    </citation>
    <scope>NUCLEOTIDE SEQUENCE [LARGE SCALE GENOMIC DNA]</scope>
    <source>
        <strain evidence="10 11">025E</strain>
    </source>
</reference>
<dbReference type="RefSeq" id="XP_029228306.1">
    <property type="nucleotide sequence ID" value="XM_029371563.1"/>
</dbReference>
<dbReference type="PANTHER" id="PTHR22760">
    <property type="entry name" value="GLYCOSYLTRANSFERASE"/>
    <property type="match status" value="1"/>
</dbReference>
<dbReference type="InterPro" id="IPR005599">
    <property type="entry name" value="GPI_mannosylTrfase"/>
</dbReference>
<feature type="transmembrane region" description="Helical" evidence="8">
    <location>
        <begin position="265"/>
        <end position="281"/>
    </location>
</feature>
<feature type="compositionally biased region" description="Polar residues" evidence="9">
    <location>
        <begin position="1"/>
        <end position="17"/>
    </location>
</feature>
<evidence type="ECO:0000256" key="9">
    <source>
        <dbReference type="SAM" id="MobiDB-lite"/>
    </source>
</evidence>
<gene>
    <name evidence="10" type="ORF">Tco025E_04653</name>
</gene>
<comment type="similarity">
    <text evidence="8">Belongs to the glycosyltransferase 22 family.</text>
</comment>
<dbReference type="GO" id="GO:0006506">
    <property type="term" value="P:GPI anchor biosynthetic process"/>
    <property type="evidence" value="ECO:0007669"/>
    <property type="project" value="TreeGrafter"/>
</dbReference>
<dbReference type="EC" id="2.4.1.-" evidence="8"/>
<feature type="transmembrane region" description="Helical" evidence="8">
    <location>
        <begin position="180"/>
        <end position="203"/>
    </location>
</feature>
<comment type="caution">
    <text evidence="10">The sequence shown here is derived from an EMBL/GenBank/DDBJ whole genome shotgun (WGS) entry which is preliminary data.</text>
</comment>
<evidence type="ECO:0000256" key="2">
    <source>
        <dbReference type="ARBA" id="ARBA00022676"/>
    </source>
</evidence>
<feature type="transmembrane region" description="Helical" evidence="8">
    <location>
        <begin position="353"/>
        <end position="372"/>
    </location>
</feature>
<evidence type="ECO:0000313" key="10">
    <source>
        <dbReference type="EMBL" id="RNF17908.1"/>
    </source>
</evidence>
<feature type="transmembrane region" description="Helical" evidence="8">
    <location>
        <begin position="316"/>
        <end position="341"/>
    </location>
</feature>
<dbReference type="GO" id="GO:0005789">
    <property type="term" value="C:endoplasmic reticulum membrane"/>
    <property type="evidence" value="ECO:0007669"/>
    <property type="project" value="UniProtKB-SubCell"/>
</dbReference>
<dbReference type="GeneID" id="40318264"/>
<feature type="region of interest" description="Disordered" evidence="9">
    <location>
        <begin position="1"/>
        <end position="20"/>
    </location>
</feature>
<feature type="transmembrane region" description="Helical" evidence="8">
    <location>
        <begin position="35"/>
        <end position="53"/>
    </location>
</feature>
<feature type="transmembrane region" description="Helical" evidence="8">
    <location>
        <begin position="223"/>
        <end position="253"/>
    </location>
</feature>
<feature type="transmembrane region" description="Helical" evidence="8">
    <location>
        <begin position="113"/>
        <end position="137"/>
    </location>
</feature>
<keyword evidence="11" id="KW-1185">Reference proteome</keyword>
<feature type="transmembrane region" description="Helical" evidence="8">
    <location>
        <begin position="408"/>
        <end position="426"/>
    </location>
</feature>
<evidence type="ECO:0000256" key="4">
    <source>
        <dbReference type="ARBA" id="ARBA00022692"/>
    </source>
</evidence>
<dbReference type="PANTHER" id="PTHR22760:SF4">
    <property type="entry name" value="GPI MANNOSYLTRANSFERASE 3"/>
    <property type="match status" value="1"/>
</dbReference>
<dbReference type="Proteomes" id="UP000284403">
    <property type="component" value="Unassembled WGS sequence"/>
</dbReference>
<feature type="transmembrane region" description="Helical" evidence="8">
    <location>
        <begin position="87"/>
        <end position="107"/>
    </location>
</feature>
<evidence type="ECO:0000256" key="3">
    <source>
        <dbReference type="ARBA" id="ARBA00022679"/>
    </source>
</evidence>
<sequence length="592" mass="67575">MTTARRGNSPQQGNRLKNQGGAPGITHCAGGLPRLPWYGLFLIFLYRLLLCLGTKTAESPDEWWQSTEIAYYIVFGKGHLSWEWHAGLRPVIFPGMLAVPFFLLKILGLDSTWAVWFIARFVQAFVVTAIDFFVFRLGALLDVELRKATKNKQRTPDLPNPIVHVSMQGLTEGRKLGRSVAYFALLLSLSNWYMAFVGVRVYGNVLEALLALMAVQATNYVGFLLLSGLACAIRATSGIVLFPLLFIHAFWAVREGGLRRGLMHITFRGLLIFMLVFGALVLCDSLFYGRLIITPIVFLRFNVLQNASRFFGEHPWYFYLFPSLPGLLGPHFIFTLFAPLVLYLDKTSRAVKWHIFGLFCVIVWPIFCYSLISHKENRFILPVMPFFFVVTAFVLARWYDKSRAVRGLHRAFIVVNVTLALVGGFVHRRGALDAMSDLRSGPRVDRVDIVAPCYTTPGYSFVHGKVNHLGLIDCPVHLNAETGLPELTEDSVFRRHPKDYVLWKYDGTHTFNVSYPEQRRKADELRRVVSPRSAPYPDVIVAFRDTAKKIRWCFLEKHGYKLYRSFFHTPLSLEPCEDVYLEMWVRKIVKNG</sequence>
<keyword evidence="7 8" id="KW-0472">Membrane</keyword>
<comment type="subcellular location">
    <subcellularLocation>
        <location evidence="1 8">Endoplasmic reticulum membrane</location>
        <topology evidence="1 8">Multi-pass membrane protein</topology>
    </subcellularLocation>
</comment>
<feature type="transmembrane region" description="Helical" evidence="8">
    <location>
        <begin position="287"/>
        <end position="304"/>
    </location>
</feature>
<evidence type="ECO:0000256" key="8">
    <source>
        <dbReference type="RuleBase" id="RU363075"/>
    </source>
</evidence>
<dbReference type="GO" id="GO:0000026">
    <property type="term" value="F:alpha-1,2-mannosyltransferase activity"/>
    <property type="evidence" value="ECO:0007669"/>
    <property type="project" value="TreeGrafter"/>
</dbReference>
<evidence type="ECO:0000256" key="7">
    <source>
        <dbReference type="ARBA" id="ARBA00023136"/>
    </source>
</evidence>
<evidence type="ECO:0000256" key="6">
    <source>
        <dbReference type="ARBA" id="ARBA00022989"/>
    </source>
</evidence>
<evidence type="ECO:0000256" key="1">
    <source>
        <dbReference type="ARBA" id="ARBA00004477"/>
    </source>
</evidence>
<feature type="transmembrane region" description="Helical" evidence="8">
    <location>
        <begin position="379"/>
        <end position="396"/>
    </location>
</feature>